<comment type="caution">
    <text evidence="4">The sequence shown here is derived from an EMBL/GenBank/DDBJ whole genome shotgun (WGS) entry which is preliminary data.</text>
</comment>
<feature type="domain" description="C2H2-type" evidence="3">
    <location>
        <begin position="4"/>
        <end position="32"/>
    </location>
</feature>
<dbReference type="AlphaFoldDB" id="A0A2P4PAM4"/>
<dbReference type="PROSITE" id="PS50157">
    <property type="entry name" value="ZINC_FINGER_C2H2_2"/>
    <property type="match status" value="1"/>
</dbReference>
<evidence type="ECO:0000256" key="2">
    <source>
        <dbReference type="SAM" id="MobiDB-lite"/>
    </source>
</evidence>
<evidence type="ECO:0000313" key="5">
    <source>
        <dbReference type="Proteomes" id="UP000018888"/>
    </source>
</evidence>
<dbReference type="SMART" id="SM00355">
    <property type="entry name" value="ZnF_C2H2"/>
    <property type="match status" value="1"/>
</dbReference>
<keyword evidence="1" id="KW-0479">Metal-binding</keyword>
<dbReference type="GO" id="GO:0008270">
    <property type="term" value="F:zinc ion binding"/>
    <property type="evidence" value="ECO:0007669"/>
    <property type="project" value="UniProtKB-KW"/>
</dbReference>
<keyword evidence="1" id="KW-0862">Zinc</keyword>
<gene>
    <name evidence="4" type="ORF">GLOIN_2v1785275</name>
</gene>
<dbReference type="InterPro" id="IPR041078">
    <property type="entry name" value="Plavaka"/>
</dbReference>
<dbReference type="InterPro" id="IPR013087">
    <property type="entry name" value="Znf_C2H2_type"/>
</dbReference>
<dbReference type="VEuPathDB" id="FungiDB:RhiirFUN_026532"/>
<dbReference type="PROSITE" id="PS00028">
    <property type="entry name" value="ZINC_FINGER_C2H2_1"/>
    <property type="match status" value="1"/>
</dbReference>
<name>A0A2P4PAM4_RHIID</name>
<dbReference type="Gene3D" id="3.30.160.60">
    <property type="entry name" value="Classic Zinc Finger"/>
    <property type="match status" value="1"/>
</dbReference>
<reference evidence="4 5" key="1">
    <citation type="journal article" date="2013" name="Proc. Natl. Acad. Sci. U.S.A.">
        <title>Genome of an arbuscular mycorrhizal fungus provides insight into the oldest plant symbiosis.</title>
        <authorList>
            <person name="Tisserant E."/>
            <person name="Malbreil M."/>
            <person name="Kuo A."/>
            <person name="Kohler A."/>
            <person name="Symeonidi A."/>
            <person name="Balestrini R."/>
            <person name="Charron P."/>
            <person name="Duensing N."/>
            <person name="Frei Dit Frey N."/>
            <person name="Gianinazzi-Pearson V."/>
            <person name="Gilbert L.B."/>
            <person name="Handa Y."/>
            <person name="Herr J.R."/>
            <person name="Hijri M."/>
            <person name="Koul R."/>
            <person name="Kawaguchi M."/>
            <person name="Krajinski F."/>
            <person name="Lammers P.J."/>
            <person name="Masclaux F.G."/>
            <person name="Murat C."/>
            <person name="Morin E."/>
            <person name="Ndikumana S."/>
            <person name="Pagni M."/>
            <person name="Petitpierre D."/>
            <person name="Requena N."/>
            <person name="Rosikiewicz P."/>
            <person name="Riley R."/>
            <person name="Saito K."/>
            <person name="San Clemente H."/>
            <person name="Shapiro H."/>
            <person name="van Tuinen D."/>
            <person name="Becard G."/>
            <person name="Bonfante P."/>
            <person name="Paszkowski U."/>
            <person name="Shachar-Hill Y.Y."/>
            <person name="Tuskan G.A."/>
            <person name="Young P.W."/>
            <person name="Sanders I.R."/>
            <person name="Henrissat B."/>
            <person name="Rensing S.A."/>
            <person name="Grigoriev I.V."/>
            <person name="Corradi N."/>
            <person name="Roux C."/>
            <person name="Martin F."/>
        </authorList>
    </citation>
    <scope>NUCLEOTIDE SEQUENCE [LARGE SCALE GENOMIC DNA]</scope>
    <source>
        <strain evidence="4 5">DAOM 197198</strain>
    </source>
</reference>
<proteinExistence type="predicted"/>
<evidence type="ECO:0000259" key="3">
    <source>
        <dbReference type="PROSITE" id="PS50157"/>
    </source>
</evidence>
<keyword evidence="1" id="KW-0863">Zinc-finger</keyword>
<dbReference type="EMBL" id="AUPC02000300">
    <property type="protein sequence ID" value="POG62434.1"/>
    <property type="molecule type" value="Genomic_DNA"/>
</dbReference>
<reference evidence="4 5" key="2">
    <citation type="journal article" date="2018" name="New Phytol.">
        <title>High intraspecific genome diversity in the model arbuscular mycorrhizal symbiont Rhizophagus irregularis.</title>
        <authorList>
            <person name="Chen E.C.H."/>
            <person name="Morin E."/>
            <person name="Beaudet D."/>
            <person name="Noel J."/>
            <person name="Yildirir G."/>
            <person name="Ndikumana S."/>
            <person name="Charron P."/>
            <person name="St-Onge C."/>
            <person name="Giorgi J."/>
            <person name="Kruger M."/>
            <person name="Marton T."/>
            <person name="Ropars J."/>
            <person name="Grigoriev I.V."/>
            <person name="Hainaut M."/>
            <person name="Henrissat B."/>
            <person name="Roux C."/>
            <person name="Martin F."/>
            <person name="Corradi N."/>
        </authorList>
    </citation>
    <scope>NUCLEOTIDE SEQUENCE [LARGE SCALE GENOMIC DNA]</scope>
    <source>
        <strain evidence="4 5">DAOM 197198</strain>
    </source>
</reference>
<evidence type="ECO:0000256" key="1">
    <source>
        <dbReference type="PROSITE-ProRule" id="PRU00042"/>
    </source>
</evidence>
<dbReference type="Proteomes" id="UP000018888">
    <property type="component" value="Unassembled WGS sequence"/>
</dbReference>
<sequence>MVRYKCQICKRYFSTPSSLRQHANAKHHERTTTSRPSEPNVYKRLDDALDAIEGKNLPEHVAKWPNDAYRDFMRLIVEGNISNKIGDQIIKFFNKYSNLEESSLPKSTKNGKDHLNQITSPSLDFKEKVVSTYSGIDITLYYRPIFCAIQALLQLPEVANNFVYKEILKKKRDDGSETRVFGHPVFLTLENVPNWVQNLPEFKILLGFLPKVQDSGIKTTEVFRSLQREIFHKCFNIMLWPLLEKPDTLCFGINGQAKTFAARISFFLANMLEADDVTATYKGARCKMPCHTCMVLQNNLNDIKLTREDILFRTHENMKEMVSAGQGKEYSVHYVKNAFWEFPNLNIYEACVPDRMHHIDLGLFKYQLEFTQEILKKVGGLELQKIFDERL</sequence>
<keyword evidence="5" id="KW-1185">Reference proteome</keyword>
<feature type="region of interest" description="Disordered" evidence="2">
    <location>
        <begin position="19"/>
        <end position="39"/>
    </location>
</feature>
<protein>
    <recommendedName>
        <fullName evidence="3">C2H2-type domain-containing protein</fullName>
    </recommendedName>
</protein>
<evidence type="ECO:0000313" key="4">
    <source>
        <dbReference type="EMBL" id="POG62434.1"/>
    </source>
</evidence>
<dbReference type="Pfam" id="PF18759">
    <property type="entry name" value="Plavaka"/>
    <property type="match status" value="1"/>
</dbReference>
<organism evidence="4 5">
    <name type="scientific">Rhizophagus irregularis (strain DAOM 181602 / DAOM 197198 / MUCL 43194)</name>
    <name type="common">Arbuscular mycorrhizal fungus</name>
    <name type="synonym">Glomus intraradices</name>
    <dbReference type="NCBI Taxonomy" id="747089"/>
    <lineage>
        <taxon>Eukaryota</taxon>
        <taxon>Fungi</taxon>
        <taxon>Fungi incertae sedis</taxon>
        <taxon>Mucoromycota</taxon>
        <taxon>Glomeromycotina</taxon>
        <taxon>Glomeromycetes</taxon>
        <taxon>Glomerales</taxon>
        <taxon>Glomeraceae</taxon>
        <taxon>Rhizophagus</taxon>
    </lineage>
</organism>
<accession>A0A2P4PAM4</accession>